<dbReference type="AlphaFoldDB" id="A0A6J1GIT7"/>
<sequence length="200" mass="23687">MQEEEVECPNEEDGEEEMKETKNESGAKFPKLWSEEDEISLLSGYYEYQGIKAKSDIGGFYEFIKPRLLRSCVKQSQVSDKICRLKKKFMEHSSKFEHNTHNTPHLQTLFELSTKIWGSMVCSKFEVSNDLMCEEFDGFLFHEGVDVELLESERVRSMKRKFGEVQLCRSRFEYKQAKLAKNMERLKYDHYNRALVKFFP</sequence>
<keyword evidence="4" id="KW-1185">Reference proteome</keyword>
<dbReference type="RefSeq" id="XP_022951916.1">
    <property type="nucleotide sequence ID" value="XM_023096148.1"/>
</dbReference>
<dbReference type="PANTHER" id="PTHR31662">
    <property type="entry name" value="BNAANNG10740D PROTEIN-RELATED"/>
    <property type="match status" value="1"/>
</dbReference>
<evidence type="ECO:0000313" key="5">
    <source>
        <dbReference type="RefSeq" id="XP_022951916.1"/>
    </source>
</evidence>
<dbReference type="InterPro" id="IPR053932">
    <property type="entry name" value="GeBP-like_DBD"/>
</dbReference>
<gene>
    <name evidence="5" type="primary">LOC111454656</name>
</gene>
<dbReference type="Proteomes" id="UP000504609">
    <property type="component" value="Unplaced"/>
</dbReference>
<protein>
    <submittedName>
        <fullName evidence="5">STOREKEEPER protein-like</fullName>
    </submittedName>
</protein>
<dbReference type="KEGG" id="cmos:111454656"/>
<accession>A0A6J1GIT7</accession>
<dbReference type="PANTHER" id="PTHR31662:SF33">
    <property type="entry name" value="DNA-BINDING STOREKEEPER PROTEIN TRANSCRIPTIONAL REGULATOR-LIKE PROTEIN"/>
    <property type="match status" value="1"/>
</dbReference>
<feature type="domain" description="Glabrous enhancer-binding protein-like DBD" evidence="3">
    <location>
        <begin position="29"/>
        <end position="118"/>
    </location>
</feature>
<organism evidence="4 5">
    <name type="scientific">Cucurbita moschata</name>
    <name type="common">Winter crookneck squash</name>
    <name type="synonym">Cucurbita pepo var. moschata</name>
    <dbReference type="NCBI Taxonomy" id="3662"/>
    <lineage>
        <taxon>Eukaryota</taxon>
        <taxon>Viridiplantae</taxon>
        <taxon>Streptophyta</taxon>
        <taxon>Embryophyta</taxon>
        <taxon>Tracheophyta</taxon>
        <taxon>Spermatophyta</taxon>
        <taxon>Magnoliopsida</taxon>
        <taxon>eudicotyledons</taxon>
        <taxon>Gunneridae</taxon>
        <taxon>Pentapetalae</taxon>
        <taxon>rosids</taxon>
        <taxon>fabids</taxon>
        <taxon>Cucurbitales</taxon>
        <taxon>Cucurbitaceae</taxon>
        <taxon>Cucurbiteae</taxon>
        <taxon>Cucurbita</taxon>
    </lineage>
</organism>
<evidence type="ECO:0000313" key="4">
    <source>
        <dbReference type="Proteomes" id="UP000504609"/>
    </source>
</evidence>
<dbReference type="GeneID" id="111454656"/>
<feature type="compositionally biased region" description="Acidic residues" evidence="2">
    <location>
        <begin position="1"/>
        <end position="18"/>
    </location>
</feature>
<evidence type="ECO:0000256" key="2">
    <source>
        <dbReference type="SAM" id="MobiDB-lite"/>
    </source>
</evidence>
<comment type="similarity">
    <text evidence="1">Belongs to the GeBP family.</text>
</comment>
<dbReference type="GO" id="GO:0006355">
    <property type="term" value="P:regulation of DNA-templated transcription"/>
    <property type="evidence" value="ECO:0007669"/>
    <property type="project" value="InterPro"/>
</dbReference>
<name>A0A6J1GIT7_CUCMO</name>
<proteinExistence type="inferred from homology"/>
<feature type="region of interest" description="Disordered" evidence="2">
    <location>
        <begin position="1"/>
        <end position="30"/>
    </location>
</feature>
<dbReference type="GO" id="GO:0005634">
    <property type="term" value="C:nucleus"/>
    <property type="evidence" value="ECO:0007669"/>
    <property type="project" value="TreeGrafter"/>
</dbReference>
<reference evidence="5" key="1">
    <citation type="submission" date="2025-08" db="UniProtKB">
        <authorList>
            <consortium name="RefSeq"/>
        </authorList>
    </citation>
    <scope>IDENTIFICATION</scope>
    <source>
        <tissue evidence="5">Young leaves</tissue>
    </source>
</reference>
<dbReference type="Pfam" id="PF04504">
    <property type="entry name" value="GeBP-like_DBD"/>
    <property type="match status" value="1"/>
</dbReference>
<evidence type="ECO:0000256" key="1">
    <source>
        <dbReference type="ARBA" id="ARBA00010820"/>
    </source>
</evidence>
<evidence type="ECO:0000259" key="3">
    <source>
        <dbReference type="Pfam" id="PF04504"/>
    </source>
</evidence>
<dbReference type="InterPro" id="IPR007592">
    <property type="entry name" value="GEBP"/>
</dbReference>